<dbReference type="Proteomes" id="UP000569951">
    <property type="component" value="Unassembled WGS sequence"/>
</dbReference>
<organism evidence="1 2">
    <name type="scientific">Deinobacterium chartae</name>
    <dbReference type="NCBI Taxonomy" id="521158"/>
    <lineage>
        <taxon>Bacteria</taxon>
        <taxon>Thermotogati</taxon>
        <taxon>Deinococcota</taxon>
        <taxon>Deinococci</taxon>
        <taxon>Deinococcales</taxon>
        <taxon>Deinococcaceae</taxon>
        <taxon>Deinobacterium</taxon>
    </lineage>
</organism>
<gene>
    <name evidence="1" type="ORF">HNR42_002576</name>
</gene>
<keyword evidence="1" id="KW-0808">Transferase</keyword>
<comment type="caution">
    <text evidence="1">The sequence shown here is derived from an EMBL/GenBank/DDBJ whole genome shotgun (WGS) entry which is preliminary data.</text>
</comment>
<dbReference type="EMBL" id="JACHHG010000009">
    <property type="protein sequence ID" value="MBB6099140.1"/>
    <property type="molecule type" value="Genomic_DNA"/>
</dbReference>
<dbReference type="SUPFAM" id="SSF55729">
    <property type="entry name" value="Acyl-CoA N-acyltransferases (Nat)"/>
    <property type="match status" value="1"/>
</dbReference>
<dbReference type="CDD" id="cd04301">
    <property type="entry name" value="NAT_SF"/>
    <property type="match status" value="1"/>
</dbReference>
<dbReference type="Gene3D" id="3.40.630.30">
    <property type="match status" value="1"/>
</dbReference>
<dbReference type="RefSeq" id="WP_183987886.1">
    <property type="nucleotide sequence ID" value="NZ_JACHHG010000009.1"/>
</dbReference>
<protein>
    <submittedName>
        <fullName evidence="1">GNAT superfamily N-acetyltransferase</fullName>
    </submittedName>
</protein>
<keyword evidence="2" id="KW-1185">Reference proteome</keyword>
<reference evidence="1 2" key="1">
    <citation type="submission" date="2020-08" db="EMBL/GenBank/DDBJ databases">
        <title>Genomic Encyclopedia of Type Strains, Phase IV (KMG-IV): sequencing the most valuable type-strain genomes for metagenomic binning, comparative biology and taxonomic classification.</title>
        <authorList>
            <person name="Goeker M."/>
        </authorList>
    </citation>
    <scope>NUCLEOTIDE SEQUENCE [LARGE SCALE GENOMIC DNA]</scope>
    <source>
        <strain evidence="1 2">DSM 21458</strain>
    </source>
</reference>
<evidence type="ECO:0000313" key="1">
    <source>
        <dbReference type="EMBL" id="MBB6099140.1"/>
    </source>
</evidence>
<name>A0A841I3Z7_9DEIO</name>
<dbReference type="InterPro" id="IPR016181">
    <property type="entry name" value="Acyl_CoA_acyltransferase"/>
</dbReference>
<proteinExistence type="predicted"/>
<accession>A0A841I3Z7</accession>
<sequence>MSEGGTQPALPARVRVSHLQTTPSPAVLAQLQRIGPERAHLLEGLILPAENRVLFLAVAGGGTVAWMLGLLEEPTRRWHLEMAVTPQWRRRGIGPAFLEAFGRATGTDPQTLEEFQSLKQL</sequence>
<evidence type="ECO:0000313" key="2">
    <source>
        <dbReference type="Proteomes" id="UP000569951"/>
    </source>
</evidence>
<dbReference type="AlphaFoldDB" id="A0A841I3Z7"/>
<dbReference type="GO" id="GO:0016740">
    <property type="term" value="F:transferase activity"/>
    <property type="evidence" value="ECO:0007669"/>
    <property type="project" value="UniProtKB-KW"/>
</dbReference>